<keyword evidence="1" id="KW-1185">Reference proteome</keyword>
<organism evidence="1 2">
    <name type="scientific">Setaria digitata</name>
    <dbReference type="NCBI Taxonomy" id="48799"/>
    <lineage>
        <taxon>Eukaryota</taxon>
        <taxon>Metazoa</taxon>
        <taxon>Ecdysozoa</taxon>
        <taxon>Nematoda</taxon>
        <taxon>Chromadorea</taxon>
        <taxon>Rhabditida</taxon>
        <taxon>Spirurina</taxon>
        <taxon>Spiruromorpha</taxon>
        <taxon>Filarioidea</taxon>
        <taxon>Setariidae</taxon>
        <taxon>Setaria</taxon>
    </lineage>
</organism>
<dbReference type="Proteomes" id="UP000887581">
    <property type="component" value="Unplaced"/>
</dbReference>
<name>A0A915Q5X0_9BILA</name>
<accession>A0A915Q5X0</accession>
<sequence length="84" mass="9021">MSTDEQKVASSVNLKNNLTDSYLINDGTDSLASCSVKDVVPLSESSDEAENSAMETLNYLIEQGSTLSDAVSSEKSIDRAILHH</sequence>
<evidence type="ECO:0000313" key="2">
    <source>
        <dbReference type="WBParaSite" id="sdigi.contig847.g9888.t1"/>
    </source>
</evidence>
<reference evidence="2" key="1">
    <citation type="submission" date="2022-11" db="UniProtKB">
        <authorList>
            <consortium name="WormBaseParasite"/>
        </authorList>
    </citation>
    <scope>IDENTIFICATION</scope>
</reference>
<evidence type="ECO:0000313" key="1">
    <source>
        <dbReference type="Proteomes" id="UP000887581"/>
    </source>
</evidence>
<protein>
    <submittedName>
        <fullName evidence="2">Uncharacterized protein</fullName>
    </submittedName>
</protein>
<dbReference type="AlphaFoldDB" id="A0A915Q5X0"/>
<dbReference type="WBParaSite" id="sdigi.contig847.g9888.t1">
    <property type="protein sequence ID" value="sdigi.contig847.g9888.t1"/>
    <property type="gene ID" value="sdigi.contig847.g9888"/>
</dbReference>
<proteinExistence type="predicted"/>